<protein>
    <submittedName>
        <fullName evidence="2">Uncharacterized protein</fullName>
    </submittedName>
</protein>
<reference evidence="2 3" key="1">
    <citation type="journal article" date="2023" name="Nat. Commun.">
        <title>Origin of minicircular mitochondrial genomes in red algae.</title>
        <authorList>
            <person name="Lee Y."/>
            <person name="Cho C.H."/>
            <person name="Lee Y.M."/>
            <person name="Park S.I."/>
            <person name="Yang J.H."/>
            <person name="West J.A."/>
            <person name="Bhattacharya D."/>
            <person name="Yoon H.S."/>
        </authorList>
    </citation>
    <scope>NUCLEOTIDE SEQUENCE [LARGE SCALE GENOMIC DNA]</scope>
    <source>
        <strain evidence="2 3">CCMP1338</strain>
        <tissue evidence="2">Whole cell</tissue>
    </source>
</reference>
<evidence type="ECO:0000313" key="2">
    <source>
        <dbReference type="EMBL" id="KAJ8906005.1"/>
    </source>
</evidence>
<keyword evidence="3" id="KW-1185">Reference proteome</keyword>
<comment type="caution">
    <text evidence="2">The sequence shown here is derived from an EMBL/GenBank/DDBJ whole genome shotgun (WGS) entry which is preliminary data.</text>
</comment>
<name>A0AAV8UTX3_9RHOD</name>
<sequence length="275" mass="31315">MKEPPNAEIFDEEDLEEDDDYAVVEGKNVNDLLARLIERGKDLFDADLDSDENSDVAEYDRSYTEEEEVDTAKSAISAYQNRDEKESAEVFFDSDNIQHLPRWAQEKHEEGTWQEFVKGSERVSGSFAPPGGRSLDTFNTTEGEGGFGLDSLTVEALANDYRLPMELVLSKMFELGAALPMSSQDKIRDCLESKEQLDSLLEMVTSFDSADLGENYSENTVEDLAYEYDFDTNLLMDICHSEDIYLWFKEKTHLLKIDEEIVISHLEGLMGRNSY</sequence>
<feature type="region of interest" description="Disordered" evidence="1">
    <location>
        <begin position="47"/>
        <end position="72"/>
    </location>
</feature>
<dbReference type="Proteomes" id="UP001157974">
    <property type="component" value="Unassembled WGS sequence"/>
</dbReference>
<dbReference type="AlphaFoldDB" id="A0AAV8UTX3"/>
<gene>
    <name evidence="2" type="ORF">NDN08_002505</name>
</gene>
<feature type="compositionally biased region" description="Acidic residues" evidence="1">
    <location>
        <begin position="47"/>
        <end position="57"/>
    </location>
</feature>
<evidence type="ECO:0000256" key="1">
    <source>
        <dbReference type="SAM" id="MobiDB-lite"/>
    </source>
</evidence>
<organism evidence="2 3">
    <name type="scientific">Rhodosorus marinus</name>
    <dbReference type="NCBI Taxonomy" id="101924"/>
    <lineage>
        <taxon>Eukaryota</taxon>
        <taxon>Rhodophyta</taxon>
        <taxon>Stylonematophyceae</taxon>
        <taxon>Stylonematales</taxon>
        <taxon>Stylonemataceae</taxon>
        <taxon>Rhodosorus</taxon>
    </lineage>
</organism>
<dbReference type="EMBL" id="JAMWBK010000004">
    <property type="protein sequence ID" value="KAJ8906005.1"/>
    <property type="molecule type" value="Genomic_DNA"/>
</dbReference>
<proteinExistence type="predicted"/>
<accession>A0AAV8UTX3</accession>
<evidence type="ECO:0000313" key="3">
    <source>
        <dbReference type="Proteomes" id="UP001157974"/>
    </source>
</evidence>